<evidence type="ECO:0000256" key="13">
    <source>
        <dbReference type="ARBA" id="ARBA00022840"/>
    </source>
</evidence>
<evidence type="ECO:0000259" key="19">
    <source>
        <dbReference type="Pfam" id="PF00483"/>
    </source>
</evidence>
<dbReference type="CDD" id="cd04651">
    <property type="entry name" value="LbH_G1P_AT_C"/>
    <property type="match status" value="1"/>
</dbReference>
<dbReference type="InterPro" id="IPR005836">
    <property type="entry name" value="ADP_Glu_pyroP_CS"/>
</dbReference>
<dbReference type="Gene3D" id="3.90.550.10">
    <property type="entry name" value="Spore Coat Polysaccharide Biosynthesis Protein SpsA, Chain A"/>
    <property type="match status" value="1"/>
</dbReference>
<evidence type="ECO:0000256" key="2">
    <source>
        <dbReference type="ARBA" id="ARBA00002231"/>
    </source>
</evidence>
<keyword evidence="15" id="KW-0809">Transit peptide</keyword>
<dbReference type="InterPro" id="IPR029044">
    <property type="entry name" value="Nucleotide-diphossugar_trans"/>
</dbReference>
<evidence type="ECO:0000313" key="20">
    <source>
        <dbReference type="EMBL" id="CAH2044809.1"/>
    </source>
</evidence>
<accession>A0AAU9RLG6</accession>
<keyword evidence="9" id="KW-0021">Allosteric enzyme</keyword>
<keyword evidence="11" id="KW-0548">Nucleotidyltransferase</keyword>
<comment type="similarity">
    <text evidence="5">Belongs to the bacterial/plant glucose-1-phosphate adenylyltransferase family.</text>
</comment>
<evidence type="ECO:0000256" key="17">
    <source>
        <dbReference type="ARBA" id="ARBA00030817"/>
    </source>
</evidence>
<comment type="catalytic activity">
    <reaction evidence="1">
        <text>alpha-D-glucose 1-phosphate + ATP + H(+) = ADP-alpha-D-glucose + diphosphate</text>
        <dbReference type="Rhea" id="RHEA:12120"/>
        <dbReference type="ChEBI" id="CHEBI:15378"/>
        <dbReference type="ChEBI" id="CHEBI:30616"/>
        <dbReference type="ChEBI" id="CHEBI:33019"/>
        <dbReference type="ChEBI" id="CHEBI:57498"/>
        <dbReference type="ChEBI" id="CHEBI:58601"/>
        <dbReference type="EC" id="2.7.7.27"/>
    </reaction>
</comment>
<dbReference type="PROSITE" id="PS00808">
    <property type="entry name" value="ADP_GLC_PYROPHOSPH_1"/>
    <property type="match status" value="1"/>
</dbReference>
<evidence type="ECO:0000256" key="15">
    <source>
        <dbReference type="ARBA" id="ARBA00022946"/>
    </source>
</evidence>
<reference evidence="20 21" key="1">
    <citation type="submission" date="2022-03" db="EMBL/GenBank/DDBJ databases">
        <authorList>
            <person name="Nunn A."/>
            <person name="Chopra R."/>
            <person name="Nunn A."/>
            <person name="Contreras Garrido A."/>
        </authorList>
    </citation>
    <scope>NUCLEOTIDE SEQUENCE [LARGE SCALE GENOMIC DNA]</scope>
</reference>
<evidence type="ECO:0000256" key="14">
    <source>
        <dbReference type="ARBA" id="ARBA00022922"/>
    </source>
</evidence>
<evidence type="ECO:0000256" key="11">
    <source>
        <dbReference type="ARBA" id="ARBA00022695"/>
    </source>
</evidence>
<sequence length="545" mass="59529">MASMAAIGVLKVPAASSSDSSCGILTEAVPTRTLSFSSSLGLSDEKVSLRATVSRRRESAVRGRVRNPMIVSPKAVSDSQNSQTCLDPDASSSVLGIILGGGAGTRLYPLTKKRAKPAVPLGANYRLIDIPVSNCLNSNINKIYVLTQFNSASLNRHLSRAYATNMGGYKNEGFVEVLAAQQSPENPNWFQGTADAVRQYLWLFEEHNVLEYLILAGDHLYRMDYEKFIQAHRETDADITVAALPMDEERATAFGLMKIDEEGRIVEFAEKPKGEQLKAMKVDTTILGLDDKRAKEMPYIASMGIYVVSKDVMLELLRNKFPGANDFGSEVIPGATSLGLRLLVADEAMLKQNLANFDDVLQVQAYLYDGYWEDIGTIEAFYNANLGITKKPVPDFSFYDRSAPIYTQPRYLPPSKMLDADVTDSVIGEGCVIKNCKIHHSVVGLRSCISEGAIIEDSLLMGADYYETASEKSLLTAKGSVPIGIGKNSHIKRAIIDKNARIGDNVKIINSDNVQEAARESEGYFIKSGIVTVIKDALIPTGTLI</sequence>
<evidence type="ECO:0000256" key="10">
    <source>
        <dbReference type="ARBA" id="ARBA00022679"/>
    </source>
</evidence>
<evidence type="ECO:0000256" key="1">
    <source>
        <dbReference type="ARBA" id="ARBA00000956"/>
    </source>
</evidence>
<proteinExistence type="inferred from homology"/>
<protein>
    <recommendedName>
        <fullName evidence="7">glucose-1-phosphate adenylyltransferase</fullName>
        <ecNumber evidence="7">2.7.7.27</ecNumber>
    </recommendedName>
    <alternativeName>
        <fullName evidence="18">ADP-glucose pyrophosphorylase</fullName>
    </alternativeName>
    <alternativeName>
        <fullName evidence="17">ADP-glucose synthase</fullName>
    </alternativeName>
    <alternativeName>
        <fullName evidence="16">Alpha-D-glucose-1-phosphate adenyl transferase</fullName>
    </alternativeName>
</protein>
<organism evidence="20 21">
    <name type="scientific">Thlaspi arvense</name>
    <name type="common">Field penny-cress</name>
    <dbReference type="NCBI Taxonomy" id="13288"/>
    <lineage>
        <taxon>Eukaryota</taxon>
        <taxon>Viridiplantae</taxon>
        <taxon>Streptophyta</taxon>
        <taxon>Embryophyta</taxon>
        <taxon>Tracheophyta</taxon>
        <taxon>Spermatophyta</taxon>
        <taxon>Magnoliopsida</taxon>
        <taxon>eudicotyledons</taxon>
        <taxon>Gunneridae</taxon>
        <taxon>Pentapetalae</taxon>
        <taxon>rosids</taxon>
        <taxon>malvids</taxon>
        <taxon>Brassicales</taxon>
        <taxon>Brassicaceae</taxon>
        <taxon>Thlaspideae</taxon>
        <taxon>Thlaspi</taxon>
    </lineage>
</organism>
<dbReference type="EC" id="2.7.7.27" evidence="7"/>
<dbReference type="Proteomes" id="UP000836841">
    <property type="component" value="Chromosome 2"/>
</dbReference>
<evidence type="ECO:0000256" key="16">
    <source>
        <dbReference type="ARBA" id="ARBA00030645"/>
    </source>
</evidence>
<evidence type="ECO:0000256" key="12">
    <source>
        <dbReference type="ARBA" id="ARBA00022741"/>
    </source>
</evidence>
<keyword evidence="14" id="KW-0750">Starch biosynthesis</keyword>
<keyword evidence="8" id="KW-0934">Plastid</keyword>
<keyword evidence="8" id="KW-0150">Chloroplast</keyword>
<evidence type="ECO:0000256" key="4">
    <source>
        <dbReference type="ARBA" id="ARBA00004727"/>
    </source>
</evidence>
<evidence type="ECO:0000256" key="8">
    <source>
        <dbReference type="ARBA" id="ARBA00022528"/>
    </source>
</evidence>
<dbReference type="GO" id="GO:0005524">
    <property type="term" value="F:ATP binding"/>
    <property type="evidence" value="ECO:0007669"/>
    <property type="project" value="UniProtKB-KW"/>
</dbReference>
<comment type="function">
    <text evidence="2">This protein plays a role in synthesis of starch. It catalyzes the synthesis of the activated glycosyl donor, ADP-glucose from Glc-1-P and ATP.</text>
</comment>
<dbReference type="InterPro" id="IPR005835">
    <property type="entry name" value="NTP_transferase_dom"/>
</dbReference>
<comment type="pathway">
    <text evidence="4">Glycan biosynthesis; starch biosynthesis.</text>
</comment>
<comment type="subunit">
    <text evidence="6">Heterotetramer.</text>
</comment>
<evidence type="ECO:0000256" key="7">
    <source>
        <dbReference type="ARBA" id="ARBA00012460"/>
    </source>
</evidence>
<dbReference type="FunFam" id="2.160.10.10:FF:000010">
    <property type="entry name" value="Glucose-1-phosphate adenylyltransferase"/>
    <property type="match status" value="1"/>
</dbReference>
<gene>
    <name evidence="20" type="ORF">TAV2_LOCUS6267</name>
</gene>
<keyword evidence="12" id="KW-0547">Nucleotide-binding</keyword>
<evidence type="ECO:0000256" key="18">
    <source>
        <dbReference type="ARBA" id="ARBA00032494"/>
    </source>
</evidence>
<evidence type="ECO:0000313" key="21">
    <source>
        <dbReference type="Proteomes" id="UP000836841"/>
    </source>
</evidence>
<keyword evidence="21" id="KW-1185">Reference proteome</keyword>
<dbReference type="GO" id="GO:0008878">
    <property type="term" value="F:glucose-1-phosphate adenylyltransferase activity"/>
    <property type="evidence" value="ECO:0007669"/>
    <property type="project" value="UniProtKB-EC"/>
</dbReference>
<dbReference type="SUPFAM" id="SSF53448">
    <property type="entry name" value="Nucleotide-diphospho-sugar transferases"/>
    <property type="match status" value="1"/>
</dbReference>
<evidence type="ECO:0000256" key="9">
    <source>
        <dbReference type="ARBA" id="ARBA00022533"/>
    </source>
</evidence>
<dbReference type="InterPro" id="IPR011004">
    <property type="entry name" value="Trimer_LpxA-like_sf"/>
</dbReference>
<dbReference type="Pfam" id="PF25247">
    <property type="entry name" value="LbH_GLGC"/>
    <property type="match status" value="1"/>
</dbReference>
<name>A0AAU9RLG6_THLAR</name>
<dbReference type="AlphaFoldDB" id="A0AAU9RLG6"/>
<evidence type="ECO:0000256" key="3">
    <source>
        <dbReference type="ARBA" id="ARBA00004229"/>
    </source>
</evidence>
<dbReference type="EMBL" id="OU466858">
    <property type="protein sequence ID" value="CAH2044809.1"/>
    <property type="molecule type" value="Genomic_DNA"/>
</dbReference>
<dbReference type="FunFam" id="3.90.550.10:FF:000030">
    <property type="entry name" value="Glucose-1-phosphate adenylyltransferase"/>
    <property type="match status" value="1"/>
</dbReference>
<dbReference type="PANTHER" id="PTHR43523">
    <property type="entry name" value="GLUCOSE-1-PHOSPHATE ADENYLYLTRANSFERASE-RELATED"/>
    <property type="match status" value="1"/>
</dbReference>
<dbReference type="SUPFAM" id="SSF51161">
    <property type="entry name" value="Trimeric LpxA-like enzymes"/>
    <property type="match status" value="1"/>
</dbReference>
<keyword evidence="13" id="KW-0067">ATP-binding</keyword>
<dbReference type="PROSITE" id="PS00809">
    <property type="entry name" value="ADP_GLC_PYROPHOSPH_2"/>
    <property type="match status" value="1"/>
</dbReference>
<dbReference type="PANTHER" id="PTHR43523:SF12">
    <property type="entry name" value="GLUCOSE-1-PHOSPHATE ADENYLYLTRANSFERASE LARGE SUBUNIT 1, CHLOROPLASTIC-RELATED"/>
    <property type="match status" value="1"/>
</dbReference>
<feature type="domain" description="Nucleotidyl transferase" evidence="19">
    <location>
        <begin position="96"/>
        <end position="390"/>
    </location>
</feature>
<dbReference type="Gene3D" id="2.160.10.10">
    <property type="entry name" value="Hexapeptide repeat proteins"/>
    <property type="match status" value="1"/>
</dbReference>
<dbReference type="Pfam" id="PF00483">
    <property type="entry name" value="NTP_transferase"/>
    <property type="match status" value="1"/>
</dbReference>
<comment type="subcellular location">
    <subcellularLocation>
        <location evidence="3">Plastid</location>
        <location evidence="3">Chloroplast</location>
    </subcellularLocation>
</comment>
<evidence type="ECO:0000256" key="6">
    <source>
        <dbReference type="ARBA" id="ARBA00011680"/>
    </source>
</evidence>
<dbReference type="GO" id="GO:0019252">
    <property type="term" value="P:starch biosynthetic process"/>
    <property type="evidence" value="ECO:0007669"/>
    <property type="project" value="UniProtKB-KW"/>
</dbReference>
<dbReference type="PROSITE" id="PS00810">
    <property type="entry name" value="ADP_GLC_PYROPHOSPH_3"/>
    <property type="match status" value="1"/>
</dbReference>
<evidence type="ECO:0000256" key="5">
    <source>
        <dbReference type="ARBA" id="ARBA00010443"/>
    </source>
</evidence>
<dbReference type="GO" id="GO:0009507">
    <property type="term" value="C:chloroplast"/>
    <property type="evidence" value="ECO:0007669"/>
    <property type="project" value="UniProtKB-SubCell"/>
</dbReference>
<keyword evidence="10" id="KW-0808">Transferase</keyword>
<dbReference type="GO" id="GO:0005978">
    <property type="term" value="P:glycogen biosynthetic process"/>
    <property type="evidence" value="ECO:0007669"/>
    <property type="project" value="InterPro"/>
</dbReference>
<dbReference type="CDD" id="cd02508">
    <property type="entry name" value="ADP_Glucose_PP"/>
    <property type="match status" value="1"/>
</dbReference>
<dbReference type="InterPro" id="IPR011831">
    <property type="entry name" value="ADP-Glc_PPase"/>
</dbReference>